<protein>
    <submittedName>
        <fullName evidence="2 4">Uncharacterized protein</fullName>
    </submittedName>
</protein>
<feature type="region of interest" description="Disordered" evidence="1">
    <location>
        <begin position="54"/>
        <end position="113"/>
    </location>
</feature>
<dbReference type="AlphaFoldDB" id="A0A183ALS6"/>
<feature type="compositionally biased region" description="Polar residues" evidence="1">
    <location>
        <begin position="78"/>
        <end position="88"/>
    </location>
</feature>
<reference evidence="2 3" key="2">
    <citation type="submission" date="2018-11" db="EMBL/GenBank/DDBJ databases">
        <authorList>
            <consortium name="Pathogen Informatics"/>
        </authorList>
    </citation>
    <scope>NUCLEOTIDE SEQUENCE [LARGE SCALE GENOMIC DNA]</scope>
    <source>
        <strain evidence="2 3">Egypt</strain>
    </source>
</reference>
<organism evidence="4">
    <name type="scientific">Echinostoma caproni</name>
    <dbReference type="NCBI Taxonomy" id="27848"/>
    <lineage>
        <taxon>Eukaryota</taxon>
        <taxon>Metazoa</taxon>
        <taxon>Spiralia</taxon>
        <taxon>Lophotrochozoa</taxon>
        <taxon>Platyhelminthes</taxon>
        <taxon>Trematoda</taxon>
        <taxon>Digenea</taxon>
        <taxon>Plagiorchiida</taxon>
        <taxon>Echinostomata</taxon>
        <taxon>Echinostomatoidea</taxon>
        <taxon>Echinostomatidae</taxon>
        <taxon>Echinostoma</taxon>
    </lineage>
</organism>
<proteinExistence type="predicted"/>
<dbReference type="Proteomes" id="UP000272942">
    <property type="component" value="Unassembled WGS sequence"/>
</dbReference>
<dbReference type="OrthoDB" id="1725934at2759"/>
<dbReference type="EMBL" id="UZAN01045261">
    <property type="protein sequence ID" value="VDP82321.1"/>
    <property type="molecule type" value="Genomic_DNA"/>
</dbReference>
<sequence>MLQFVVDCFAYRTLFLCAFRCCYCSHFNPPRQSRRVAPVPSNIAQSVPHLVFNCPPPSDRDSDEECSVKRRVSVPASLATSHSPTLVETNGKDSPASESRESKEDITINGNKE</sequence>
<evidence type="ECO:0000313" key="3">
    <source>
        <dbReference type="Proteomes" id="UP000272942"/>
    </source>
</evidence>
<feature type="compositionally biased region" description="Basic and acidic residues" evidence="1">
    <location>
        <begin position="98"/>
        <end position="113"/>
    </location>
</feature>
<name>A0A183ALS6_9TREM</name>
<reference evidence="4" key="1">
    <citation type="submission" date="2016-06" db="UniProtKB">
        <authorList>
            <consortium name="WormBaseParasite"/>
        </authorList>
    </citation>
    <scope>IDENTIFICATION</scope>
</reference>
<evidence type="ECO:0000313" key="4">
    <source>
        <dbReference type="WBParaSite" id="ECPE_0000793201-mRNA-1"/>
    </source>
</evidence>
<evidence type="ECO:0000256" key="1">
    <source>
        <dbReference type="SAM" id="MobiDB-lite"/>
    </source>
</evidence>
<gene>
    <name evidence="2" type="ORF">ECPE_LOCUS7911</name>
</gene>
<dbReference type="WBParaSite" id="ECPE_0000793201-mRNA-1">
    <property type="protein sequence ID" value="ECPE_0000793201-mRNA-1"/>
    <property type="gene ID" value="ECPE_0000793201"/>
</dbReference>
<accession>A0A183ALS6</accession>
<keyword evidence="3" id="KW-1185">Reference proteome</keyword>
<evidence type="ECO:0000313" key="2">
    <source>
        <dbReference type="EMBL" id="VDP82321.1"/>
    </source>
</evidence>